<evidence type="ECO:0000313" key="13">
    <source>
        <dbReference type="EMBL" id="PIQ67024.1"/>
    </source>
</evidence>
<comment type="pathway">
    <text evidence="10">Cell wall biogenesis; peptidoglycan biosynthesis.</text>
</comment>
<dbReference type="GO" id="GO:0005886">
    <property type="term" value="C:plasma membrane"/>
    <property type="evidence" value="ECO:0007669"/>
    <property type="project" value="UniProtKB-SubCell"/>
</dbReference>
<dbReference type="Gene3D" id="3.40.50.2000">
    <property type="entry name" value="Glycogen Phosphorylase B"/>
    <property type="match status" value="2"/>
</dbReference>
<feature type="domain" description="Glycosyl transferase family 28 C-terminal" evidence="12">
    <location>
        <begin position="193"/>
        <end position="360"/>
    </location>
</feature>
<dbReference type="NCBIfam" id="TIGR01133">
    <property type="entry name" value="murG"/>
    <property type="match status" value="1"/>
</dbReference>
<keyword evidence="2 10" id="KW-0132">Cell division</keyword>
<keyword evidence="7 10" id="KW-0472">Membrane</keyword>
<dbReference type="GO" id="GO:0005975">
    <property type="term" value="P:carbohydrate metabolic process"/>
    <property type="evidence" value="ECO:0007669"/>
    <property type="project" value="InterPro"/>
</dbReference>
<comment type="catalytic activity">
    <reaction evidence="10">
        <text>di-trans,octa-cis-undecaprenyl diphospho-N-acetyl-alpha-D-muramoyl-L-alanyl-D-glutamyl-meso-2,6-diaminopimeloyl-D-alanyl-D-alanine + UDP-N-acetyl-alpha-D-glucosamine = di-trans,octa-cis-undecaprenyl diphospho-[N-acetyl-alpha-D-glucosaminyl-(1-&gt;4)]-N-acetyl-alpha-D-muramoyl-L-alanyl-D-glutamyl-meso-2,6-diaminopimeloyl-D-alanyl-D-alanine + UDP + H(+)</text>
        <dbReference type="Rhea" id="RHEA:31227"/>
        <dbReference type="ChEBI" id="CHEBI:15378"/>
        <dbReference type="ChEBI" id="CHEBI:57705"/>
        <dbReference type="ChEBI" id="CHEBI:58223"/>
        <dbReference type="ChEBI" id="CHEBI:61387"/>
        <dbReference type="ChEBI" id="CHEBI:61388"/>
        <dbReference type="EC" id="2.4.1.227"/>
    </reaction>
</comment>
<dbReference type="InterPro" id="IPR007235">
    <property type="entry name" value="Glyco_trans_28_C"/>
</dbReference>
<evidence type="ECO:0000256" key="6">
    <source>
        <dbReference type="ARBA" id="ARBA00022984"/>
    </source>
</evidence>
<dbReference type="GO" id="GO:0071555">
    <property type="term" value="P:cell wall organization"/>
    <property type="evidence" value="ECO:0007669"/>
    <property type="project" value="UniProtKB-KW"/>
</dbReference>
<accession>A0A2H0K9H4</accession>
<dbReference type="GO" id="GO:0009252">
    <property type="term" value="P:peptidoglycan biosynthetic process"/>
    <property type="evidence" value="ECO:0007669"/>
    <property type="project" value="UniProtKB-UniRule"/>
</dbReference>
<dbReference type="HAMAP" id="MF_00033">
    <property type="entry name" value="MurG"/>
    <property type="match status" value="1"/>
</dbReference>
<evidence type="ECO:0000256" key="2">
    <source>
        <dbReference type="ARBA" id="ARBA00022618"/>
    </source>
</evidence>
<dbReference type="Pfam" id="PF04101">
    <property type="entry name" value="Glyco_tran_28_C"/>
    <property type="match status" value="1"/>
</dbReference>
<feature type="binding site" evidence="10">
    <location>
        <begin position="10"/>
        <end position="12"/>
    </location>
    <ligand>
        <name>UDP-N-acetyl-alpha-D-glucosamine</name>
        <dbReference type="ChEBI" id="CHEBI:57705"/>
    </ligand>
</feature>
<dbReference type="Pfam" id="PF03033">
    <property type="entry name" value="Glyco_transf_28"/>
    <property type="match status" value="1"/>
</dbReference>
<feature type="binding site" evidence="10">
    <location>
        <position position="304"/>
    </location>
    <ligand>
        <name>UDP-N-acetyl-alpha-D-glucosamine</name>
        <dbReference type="ChEBI" id="CHEBI:57705"/>
    </ligand>
</feature>
<feature type="binding site" evidence="10">
    <location>
        <position position="170"/>
    </location>
    <ligand>
        <name>UDP-N-acetyl-alpha-D-glucosamine</name>
        <dbReference type="ChEBI" id="CHEBI:57705"/>
    </ligand>
</feature>
<dbReference type="InterPro" id="IPR006009">
    <property type="entry name" value="GlcNAc_MurG"/>
</dbReference>
<keyword evidence="4 10" id="KW-0808">Transferase</keyword>
<dbReference type="GO" id="GO:0008360">
    <property type="term" value="P:regulation of cell shape"/>
    <property type="evidence" value="ECO:0007669"/>
    <property type="project" value="UniProtKB-KW"/>
</dbReference>
<keyword evidence="3 10" id="KW-0328">Glycosyltransferase</keyword>
<evidence type="ECO:0000256" key="10">
    <source>
        <dbReference type="HAMAP-Rule" id="MF_00033"/>
    </source>
</evidence>
<evidence type="ECO:0000313" key="14">
    <source>
        <dbReference type="Proteomes" id="UP000229834"/>
    </source>
</evidence>
<dbReference type="Proteomes" id="UP000229834">
    <property type="component" value="Unassembled WGS sequence"/>
</dbReference>
<evidence type="ECO:0000256" key="3">
    <source>
        <dbReference type="ARBA" id="ARBA00022676"/>
    </source>
</evidence>
<dbReference type="GO" id="GO:0050511">
    <property type="term" value="F:undecaprenyldiphospho-muramoylpentapeptide beta-N-acetylglucosaminyltransferase activity"/>
    <property type="evidence" value="ECO:0007669"/>
    <property type="project" value="UniProtKB-UniRule"/>
</dbReference>
<keyword evidence="5 10" id="KW-0133">Cell shape</keyword>
<evidence type="ECO:0000256" key="4">
    <source>
        <dbReference type="ARBA" id="ARBA00022679"/>
    </source>
</evidence>
<dbReference type="EC" id="2.4.1.227" evidence="10"/>
<gene>
    <name evidence="10 13" type="primary">murG</name>
    <name evidence="13" type="ORF">COV95_01025</name>
</gene>
<dbReference type="CDD" id="cd03785">
    <property type="entry name" value="GT28_MurG"/>
    <property type="match status" value="1"/>
</dbReference>
<reference evidence="13 14" key="1">
    <citation type="submission" date="2017-09" db="EMBL/GenBank/DDBJ databases">
        <title>Depth-based differentiation of microbial function through sediment-hosted aquifers and enrichment of novel symbionts in the deep terrestrial subsurface.</title>
        <authorList>
            <person name="Probst A.J."/>
            <person name="Ladd B."/>
            <person name="Jarett J.K."/>
            <person name="Geller-Mcgrath D.E."/>
            <person name="Sieber C.M."/>
            <person name="Emerson J.B."/>
            <person name="Anantharaman K."/>
            <person name="Thomas B.C."/>
            <person name="Malmstrom R."/>
            <person name="Stieglmeier M."/>
            <person name="Klingl A."/>
            <person name="Woyke T."/>
            <person name="Ryan C.M."/>
            <person name="Banfield J.F."/>
        </authorList>
    </citation>
    <scope>NUCLEOTIDE SEQUENCE [LARGE SCALE GENOMIC DNA]</scope>
    <source>
        <strain evidence="13">CG11_big_fil_rev_8_21_14_0_20_40_24</strain>
    </source>
</reference>
<dbReference type="PANTHER" id="PTHR21015">
    <property type="entry name" value="UDP-N-ACETYLGLUCOSAMINE--N-ACETYLMURAMYL-(PENTAPEPTIDE) PYROPHOSPHORYL-UNDECAPRENOL N-ACETYLGLUCOSAMINE TRANSFERASE 1"/>
    <property type="match status" value="1"/>
</dbReference>
<organism evidence="13 14">
    <name type="scientific">Candidatus Zambryskibacteria bacterium CG11_big_fil_rev_8_21_14_0_20_40_24</name>
    <dbReference type="NCBI Taxonomy" id="1975116"/>
    <lineage>
        <taxon>Bacteria</taxon>
        <taxon>Candidatus Zambryskiibacteriota</taxon>
    </lineage>
</organism>
<dbReference type="GO" id="GO:0051301">
    <property type="term" value="P:cell division"/>
    <property type="evidence" value="ECO:0007669"/>
    <property type="project" value="UniProtKB-KW"/>
</dbReference>
<evidence type="ECO:0000256" key="5">
    <source>
        <dbReference type="ARBA" id="ARBA00022960"/>
    </source>
</evidence>
<dbReference type="UniPathway" id="UPA00219"/>
<name>A0A2H0K9H4_9BACT</name>
<dbReference type="PANTHER" id="PTHR21015:SF22">
    <property type="entry name" value="GLYCOSYLTRANSFERASE"/>
    <property type="match status" value="1"/>
</dbReference>
<protein>
    <recommendedName>
        <fullName evidence="10">UDP-N-acetylglucosamine--N-acetylmuramyl-(pentapeptide) pyrophosphoryl-undecaprenol N-acetylglucosamine transferase</fullName>
        <ecNumber evidence="10">2.4.1.227</ecNumber>
    </recommendedName>
    <alternativeName>
        <fullName evidence="10">Undecaprenyl-PP-MurNAc-pentapeptide-UDPGlcNAc GlcNAc transferase</fullName>
    </alternativeName>
</protein>
<dbReference type="GO" id="GO:0051991">
    <property type="term" value="F:UDP-N-acetyl-D-glucosamine:N-acetylmuramoyl-L-alanyl-D-glutamyl-meso-2,6-diaminopimelyl-D-alanyl-D-alanine-diphosphoundecaprenol 4-beta-N-acetylglucosaminlytransferase activity"/>
    <property type="evidence" value="ECO:0007669"/>
    <property type="project" value="RHEA"/>
</dbReference>
<feature type="binding site" evidence="10">
    <location>
        <position position="200"/>
    </location>
    <ligand>
        <name>UDP-N-acetyl-alpha-D-glucosamine</name>
        <dbReference type="ChEBI" id="CHEBI:57705"/>
    </ligand>
</feature>
<keyword evidence="1 10" id="KW-1003">Cell membrane</keyword>
<sequence length="376" mass="41851">MKILLTGGGTGGHFYPIIAVVQEINKIVRENHLADVEVFYMSPNPYNEGVLFDNKIIYKKNYAGKIRGYFSILNFFDLFKTGWGIVKSVWEIYLIYPDVVFGKGGYASFPALFAAKVLRIPVVIHESDTVPGKVNKWAGKFAKKIALSYPTAQEYFSRKENIAYTGQPMRKEILMPLKTNAHEFLNLDPKIKTVLVLGGSLGSRKINEAIIEALPTLVEKYQIVHQTGQNNFETVNATAEVVLTNSSHKDRYKTYSFMDTLTLRSAVGAADIIISRAGSTIFEIATWQVPSIIVPIGKSNGNHQVKNAFAYARSGAATVIEEENLTSNIIVAEIDRIVTNEEIKNKMVDSTKSFVKPEAAKVIAEELIKIGLKHEI</sequence>
<comment type="subcellular location">
    <subcellularLocation>
        <location evidence="10">Cell membrane</location>
        <topology evidence="10">Peripheral membrane protein</topology>
        <orientation evidence="10">Cytoplasmic side</orientation>
    </subcellularLocation>
</comment>
<evidence type="ECO:0000256" key="7">
    <source>
        <dbReference type="ARBA" id="ARBA00023136"/>
    </source>
</evidence>
<comment type="function">
    <text evidence="10">Cell wall formation. Catalyzes the transfer of a GlcNAc subunit on undecaprenyl-pyrophosphoryl-MurNAc-pentapeptide (lipid intermediate I) to form undecaprenyl-pyrophosphoryl-MurNAc-(pentapeptide)GlcNAc (lipid intermediate II).</text>
</comment>
<evidence type="ECO:0000256" key="9">
    <source>
        <dbReference type="ARBA" id="ARBA00023316"/>
    </source>
</evidence>
<comment type="similarity">
    <text evidence="10">Belongs to the glycosyltransferase 28 family. MurG subfamily.</text>
</comment>
<evidence type="ECO:0000256" key="1">
    <source>
        <dbReference type="ARBA" id="ARBA00022475"/>
    </source>
</evidence>
<dbReference type="EMBL" id="PCVC01000032">
    <property type="protein sequence ID" value="PIQ67024.1"/>
    <property type="molecule type" value="Genomic_DNA"/>
</dbReference>
<dbReference type="AlphaFoldDB" id="A0A2H0K9H4"/>
<comment type="caution">
    <text evidence="10">Lacks conserved residue(s) required for the propagation of feature annotation.</text>
</comment>
<keyword evidence="6 10" id="KW-0573">Peptidoglycan synthesis</keyword>
<proteinExistence type="inferred from homology"/>
<dbReference type="SUPFAM" id="SSF53756">
    <property type="entry name" value="UDP-Glycosyltransferase/glycogen phosphorylase"/>
    <property type="match status" value="1"/>
</dbReference>
<dbReference type="InterPro" id="IPR004276">
    <property type="entry name" value="GlycoTrans_28_N"/>
</dbReference>
<feature type="domain" description="Glycosyltransferase family 28 N-terminal" evidence="11">
    <location>
        <begin position="3"/>
        <end position="146"/>
    </location>
</feature>
<comment type="caution">
    <text evidence="13">The sequence shown here is derived from an EMBL/GenBank/DDBJ whole genome shotgun (WGS) entry which is preliminary data.</text>
</comment>
<keyword evidence="8 10" id="KW-0131">Cell cycle</keyword>
<evidence type="ECO:0000259" key="12">
    <source>
        <dbReference type="Pfam" id="PF04101"/>
    </source>
</evidence>
<evidence type="ECO:0000256" key="8">
    <source>
        <dbReference type="ARBA" id="ARBA00023306"/>
    </source>
</evidence>
<keyword evidence="9 10" id="KW-0961">Cell wall biogenesis/degradation</keyword>
<evidence type="ECO:0000259" key="11">
    <source>
        <dbReference type="Pfam" id="PF03033"/>
    </source>
</evidence>